<evidence type="ECO:0000313" key="4">
    <source>
        <dbReference type="Proteomes" id="UP000001431"/>
    </source>
</evidence>
<dbReference type="STRING" id="410359.Pcal_0314"/>
<accession>A3MSY2</accession>
<dbReference type="RefSeq" id="WP_011849006.1">
    <property type="nucleotide sequence ID" value="NC_009073.1"/>
</dbReference>
<organism evidence="3 4">
    <name type="scientific">Pyrobaculum calidifontis (strain DSM 21063 / JCM 11548 / VA1)</name>
    <dbReference type="NCBI Taxonomy" id="410359"/>
    <lineage>
        <taxon>Archaea</taxon>
        <taxon>Thermoproteota</taxon>
        <taxon>Thermoprotei</taxon>
        <taxon>Thermoproteales</taxon>
        <taxon>Thermoproteaceae</taxon>
        <taxon>Pyrobaculum</taxon>
    </lineage>
</organism>
<feature type="transmembrane region" description="Helical" evidence="1">
    <location>
        <begin position="36"/>
        <end position="56"/>
    </location>
</feature>
<proteinExistence type="predicted"/>
<keyword evidence="1" id="KW-0812">Transmembrane</keyword>
<dbReference type="GO" id="GO:0055085">
    <property type="term" value="P:transmembrane transport"/>
    <property type="evidence" value="ECO:0007669"/>
    <property type="project" value="InterPro"/>
</dbReference>
<dbReference type="eggNOG" id="arCOG01571">
    <property type="taxonomic scope" value="Archaea"/>
</dbReference>
<feature type="domain" description="Mechanosensitive ion channel MscS" evidence="2">
    <location>
        <begin position="87"/>
        <end position="148"/>
    </location>
</feature>
<sequence>MDLGFILIGIAVGVVVFLLLDYFVKRIFSRVLDSEQLLLLRLLAALFSLSLIFAIVSPVAQIHHLFYLLLVILVFSLGSFILGTRRILEQYLTGLFVARLLDLHVGDYIELGDLRGYITALEDAYLVVRDPRREYVYIPYTVLLQNPFRRIKSPEGHEVRIRLFVPSGQDVKRIRSLIEEVAREFGVERLSVDVEKIGARGVTLVVRGVLRDPRQEDELKYAVLDKVYASMMGGATL</sequence>
<dbReference type="GO" id="GO:0016020">
    <property type="term" value="C:membrane"/>
    <property type="evidence" value="ECO:0007669"/>
    <property type="project" value="InterPro"/>
</dbReference>
<keyword evidence="4" id="KW-1185">Reference proteome</keyword>
<dbReference type="AlphaFoldDB" id="A3MSY2"/>
<dbReference type="KEGG" id="pcl:Pcal_0314"/>
<keyword evidence="1" id="KW-0472">Membrane</keyword>
<dbReference type="HOGENOM" id="CLU_1168608_0_0_2"/>
<name>A3MSY2_PYRCJ</name>
<gene>
    <name evidence="3" type="ordered locus">Pcal_0314</name>
</gene>
<dbReference type="Pfam" id="PF00924">
    <property type="entry name" value="MS_channel_2nd"/>
    <property type="match status" value="1"/>
</dbReference>
<protein>
    <submittedName>
        <fullName evidence="3">Potassium transport membrane protein</fullName>
    </submittedName>
</protein>
<dbReference type="GeneID" id="4908834"/>
<dbReference type="SUPFAM" id="SSF50182">
    <property type="entry name" value="Sm-like ribonucleoproteins"/>
    <property type="match status" value="1"/>
</dbReference>
<keyword evidence="1" id="KW-1133">Transmembrane helix</keyword>
<dbReference type="InterPro" id="IPR010920">
    <property type="entry name" value="LSM_dom_sf"/>
</dbReference>
<evidence type="ECO:0000313" key="3">
    <source>
        <dbReference type="EMBL" id="ABO07749.1"/>
    </source>
</evidence>
<evidence type="ECO:0000256" key="1">
    <source>
        <dbReference type="SAM" id="Phobius"/>
    </source>
</evidence>
<dbReference type="EMBL" id="CP000561">
    <property type="protein sequence ID" value="ABO07749.1"/>
    <property type="molecule type" value="Genomic_DNA"/>
</dbReference>
<feature type="transmembrane region" description="Helical" evidence="1">
    <location>
        <begin position="6"/>
        <end position="24"/>
    </location>
</feature>
<evidence type="ECO:0000259" key="2">
    <source>
        <dbReference type="Pfam" id="PF00924"/>
    </source>
</evidence>
<dbReference type="Proteomes" id="UP000001431">
    <property type="component" value="Chromosome"/>
</dbReference>
<dbReference type="InterPro" id="IPR006685">
    <property type="entry name" value="MscS_channel_2nd"/>
</dbReference>
<reference evidence="3" key="1">
    <citation type="submission" date="2007-02" db="EMBL/GenBank/DDBJ databases">
        <title>Complete sequence of Pyrobaculum calidifontis JCM 11548.</title>
        <authorList>
            <consortium name="US DOE Joint Genome Institute"/>
            <person name="Copeland A."/>
            <person name="Lucas S."/>
            <person name="Lapidus A."/>
            <person name="Barry K."/>
            <person name="Glavina del Rio T."/>
            <person name="Dalin E."/>
            <person name="Tice H."/>
            <person name="Pitluck S."/>
            <person name="Chain P."/>
            <person name="Malfatti S."/>
            <person name="Shin M."/>
            <person name="Vergez L."/>
            <person name="Schmutz J."/>
            <person name="Larimer F."/>
            <person name="Land M."/>
            <person name="Hauser L."/>
            <person name="Kyrpides N."/>
            <person name="Mikhailova N."/>
            <person name="Cozen A.E."/>
            <person name="Fitz-Gibbon S.T."/>
            <person name="House C.H."/>
            <person name="Saltikov C."/>
            <person name="Lowe T.M."/>
            <person name="Richardson P."/>
        </authorList>
    </citation>
    <scope>NUCLEOTIDE SEQUENCE [LARGE SCALE GENOMIC DNA]</scope>
    <source>
        <strain evidence="3">JCM 11548</strain>
    </source>
</reference>
<feature type="transmembrane region" description="Helical" evidence="1">
    <location>
        <begin position="62"/>
        <end position="82"/>
    </location>
</feature>
<dbReference type="OrthoDB" id="28676at2157"/>